<dbReference type="Pfam" id="PF00395">
    <property type="entry name" value="SLH"/>
    <property type="match status" value="1"/>
</dbReference>
<dbReference type="PROSITE" id="PS51272">
    <property type="entry name" value="SLH"/>
    <property type="match status" value="1"/>
</dbReference>
<feature type="domain" description="SLH" evidence="1">
    <location>
        <begin position="25"/>
        <end position="85"/>
    </location>
</feature>
<proteinExistence type="predicted"/>
<name>A0A645G3S1_9ZZZZ</name>
<gene>
    <name evidence="2" type="ORF">SDC9_167939</name>
</gene>
<dbReference type="InterPro" id="IPR001119">
    <property type="entry name" value="SLH_dom"/>
</dbReference>
<protein>
    <recommendedName>
        <fullName evidence="1">SLH domain-containing protein</fullName>
    </recommendedName>
</protein>
<sequence length="85" mass="9557">MAVMIYNALKFADKDVKISNVDSILTAFIDKIIIDDYAKESTALCANNKIIVGRDTGNFAPNDYATRAEASSIIERMLRYLKFMD</sequence>
<comment type="caution">
    <text evidence="2">The sequence shown here is derived from an EMBL/GenBank/DDBJ whole genome shotgun (WGS) entry which is preliminary data.</text>
</comment>
<dbReference type="AlphaFoldDB" id="A0A645G3S1"/>
<organism evidence="2">
    <name type="scientific">bioreactor metagenome</name>
    <dbReference type="NCBI Taxonomy" id="1076179"/>
    <lineage>
        <taxon>unclassified sequences</taxon>
        <taxon>metagenomes</taxon>
        <taxon>ecological metagenomes</taxon>
    </lineage>
</organism>
<evidence type="ECO:0000313" key="2">
    <source>
        <dbReference type="EMBL" id="MPN20560.1"/>
    </source>
</evidence>
<dbReference type="EMBL" id="VSSQ01068354">
    <property type="protein sequence ID" value="MPN20560.1"/>
    <property type="molecule type" value="Genomic_DNA"/>
</dbReference>
<reference evidence="2" key="1">
    <citation type="submission" date="2019-08" db="EMBL/GenBank/DDBJ databases">
        <authorList>
            <person name="Kucharzyk K."/>
            <person name="Murdoch R.W."/>
            <person name="Higgins S."/>
            <person name="Loffler F."/>
        </authorList>
    </citation>
    <scope>NUCLEOTIDE SEQUENCE</scope>
</reference>
<evidence type="ECO:0000259" key="1">
    <source>
        <dbReference type="PROSITE" id="PS51272"/>
    </source>
</evidence>
<accession>A0A645G3S1</accession>